<gene>
    <name evidence="2" type="ORF">BB934_23625</name>
</gene>
<dbReference type="Gene3D" id="3.90.350.10">
    <property type="entry name" value="Transposase Inhibitor Protein From Tn5, Chain A, domain 1"/>
    <property type="match status" value="1"/>
</dbReference>
<organism evidence="2">
    <name type="scientific">Microvirga ossetica</name>
    <dbReference type="NCBI Taxonomy" id="1882682"/>
    <lineage>
        <taxon>Bacteria</taxon>
        <taxon>Pseudomonadati</taxon>
        <taxon>Pseudomonadota</taxon>
        <taxon>Alphaproteobacteria</taxon>
        <taxon>Hyphomicrobiales</taxon>
        <taxon>Methylobacteriaceae</taxon>
        <taxon>Microvirga</taxon>
    </lineage>
</organism>
<evidence type="ECO:0000313" key="2">
    <source>
        <dbReference type="EMBL" id="ANY80852.1"/>
    </source>
</evidence>
<reference evidence="2" key="1">
    <citation type="submission" date="2016-07" db="EMBL/GenBank/DDBJ databases">
        <title>Microvirga ossetica sp. nov. a new species of rhizobia isolated from root nodules of the legume species Vicia alpestris Steven originated from North Ossetia region in the Caucasus.</title>
        <authorList>
            <person name="Safronova V.I."/>
            <person name="Kuznetsova I.G."/>
            <person name="Sazanova A.L."/>
            <person name="Belimov A."/>
            <person name="Andronov E."/>
            <person name="Osledkin Y.S."/>
            <person name="Onishchuk O.P."/>
            <person name="Kurchak O.N."/>
            <person name="Shaposhnikov A.I."/>
            <person name="Willems A."/>
            <person name="Tikhonovich I.A."/>
        </authorList>
    </citation>
    <scope>NUCLEOTIDE SEQUENCE [LARGE SCALE GENOMIC DNA]</scope>
    <source>
        <strain evidence="2">V5/3M</strain>
    </source>
</reference>
<name>A0A1B2ELZ5_9HYPH</name>
<protein>
    <recommendedName>
        <fullName evidence="1">Transposase IS701-like DDE domain-containing protein</fullName>
    </recommendedName>
</protein>
<dbReference type="KEGG" id="moc:BB934_23625"/>
<accession>A0A1B2ELZ5</accession>
<dbReference type="InterPro" id="IPR038721">
    <property type="entry name" value="IS701-like_DDE_dom"/>
</dbReference>
<sequence>MPDLPARFAAIIVAFAPLFRHRTWRHAEVLLVGAILAPGKRTVTSILRITGLSRERHFVNYHRVLSRARWSTREAARLLLGLLIQAFAPTGPVILGLDDTIERRRGKRIKAKGIYRDPVRSSDAHFVKASGLRWINLMLLAPIPWAARTWALPFLTALAPSERYCRERGQRHKKLTDWARQMMLQVRRWLPERELVLVADMGFAALELLAALSRRGVICITRLRLDAALYEPASRRRPGTKGRPRTKGARLPNLSDVLLRTSTRWRRVTVPGWYGEGDRVVEFCSATAVWRHGGMPIVPIRWVLLRDPLGRFSPQALLCTDPTRDPLQIIRWFILRWQIEVTFQEARAHLGVETQRQWSDQAVARTTPCLLGLFSIVTLLAAQLGQRSRTAVWIDSWYRKSHPTFADALAAVRRQIWSEMGLFTSRYRHKMSKPSHALQRGLVYALCQAA</sequence>
<dbReference type="AlphaFoldDB" id="A0A1B2ELZ5"/>
<proteinExistence type="predicted"/>
<dbReference type="Pfam" id="PF13546">
    <property type="entry name" value="DDE_5"/>
    <property type="match status" value="1"/>
</dbReference>
<dbReference type="InterPro" id="IPR012337">
    <property type="entry name" value="RNaseH-like_sf"/>
</dbReference>
<dbReference type="EMBL" id="CP016616">
    <property type="protein sequence ID" value="ANY80852.1"/>
    <property type="molecule type" value="Genomic_DNA"/>
</dbReference>
<evidence type="ECO:0000259" key="1">
    <source>
        <dbReference type="Pfam" id="PF13546"/>
    </source>
</evidence>
<dbReference type="OrthoDB" id="53473at2"/>
<dbReference type="SUPFAM" id="SSF53098">
    <property type="entry name" value="Ribonuclease H-like"/>
    <property type="match status" value="1"/>
</dbReference>
<dbReference type="RefSeq" id="WP_099511924.1">
    <property type="nucleotide sequence ID" value="NZ_CP016616.1"/>
</dbReference>
<feature type="domain" description="Transposase IS701-like DDE" evidence="1">
    <location>
        <begin position="15"/>
        <end position="270"/>
    </location>
</feature>